<dbReference type="PANTHER" id="PTHR11860:SF101">
    <property type="entry name" value="CMRF35-LIKE MOLECULE 1"/>
    <property type="match status" value="1"/>
</dbReference>
<keyword evidence="5" id="KW-0391">Immunity</keyword>
<evidence type="ECO:0000256" key="5">
    <source>
        <dbReference type="ARBA" id="ARBA00022859"/>
    </source>
</evidence>
<evidence type="ECO:0000256" key="6">
    <source>
        <dbReference type="ARBA" id="ARBA00022989"/>
    </source>
</evidence>
<dbReference type="Pfam" id="PF07686">
    <property type="entry name" value="V-set"/>
    <property type="match status" value="1"/>
</dbReference>
<dbReference type="InParanoid" id="G3UDM8"/>
<evidence type="ECO:0000256" key="9">
    <source>
        <dbReference type="ARBA" id="ARBA00023170"/>
    </source>
</evidence>
<keyword evidence="3 12" id="KW-0812">Transmembrane</keyword>
<dbReference type="FunFam" id="2.60.40.10:FF:000370">
    <property type="entry name" value="CMRF35-like molecule 1"/>
    <property type="match status" value="1"/>
</dbReference>
<name>G3UDM8_LOXAF</name>
<dbReference type="InterPro" id="IPR013783">
    <property type="entry name" value="Ig-like_fold"/>
</dbReference>
<keyword evidence="4" id="KW-0732">Signal</keyword>
<evidence type="ECO:0000256" key="11">
    <source>
        <dbReference type="ARBA" id="ARBA00043958"/>
    </source>
</evidence>
<keyword evidence="7 12" id="KW-0472">Membrane</keyword>
<keyword evidence="6 12" id="KW-1133">Transmembrane helix</keyword>
<reference evidence="14 15" key="1">
    <citation type="submission" date="2009-06" db="EMBL/GenBank/DDBJ databases">
        <title>The Genome Sequence of Loxodonta africana (African elephant).</title>
        <authorList>
            <person name="Di Palma F."/>
            <person name="Heiman D."/>
            <person name="Young S."/>
            <person name="Johnson J."/>
            <person name="Lander E.S."/>
            <person name="Lindblad-Toh K."/>
        </authorList>
    </citation>
    <scope>NUCLEOTIDE SEQUENCE [LARGE SCALE GENOMIC DNA]</scope>
    <source>
        <strain evidence="14 15">Isolate ISIS603380</strain>
    </source>
</reference>
<dbReference type="InterPro" id="IPR050671">
    <property type="entry name" value="CD300_family_receptors"/>
</dbReference>
<evidence type="ECO:0000256" key="3">
    <source>
        <dbReference type="ARBA" id="ARBA00022692"/>
    </source>
</evidence>
<feature type="transmembrane region" description="Helical" evidence="12">
    <location>
        <begin position="187"/>
        <end position="212"/>
    </location>
</feature>
<evidence type="ECO:0000256" key="8">
    <source>
        <dbReference type="ARBA" id="ARBA00023157"/>
    </source>
</evidence>
<dbReference type="CDD" id="cd05716">
    <property type="entry name" value="IgV_pIgR_like"/>
    <property type="match status" value="1"/>
</dbReference>
<organism evidence="14 15">
    <name type="scientific">Loxodonta africana</name>
    <name type="common">African elephant</name>
    <dbReference type="NCBI Taxonomy" id="9785"/>
    <lineage>
        <taxon>Eukaryota</taxon>
        <taxon>Metazoa</taxon>
        <taxon>Chordata</taxon>
        <taxon>Craniata</taxon>
        <taxon>Vertebrata</taxon>
        <taxon>Euteleostomi</taxon>
        <taxon>Mammalia</taxon>
        <taxon>Eutheria</taxon>
        <taxon>Afrotheria</taxon>
        <taxon>Proboscidea</taxon>
        <taxon>Elephantidae</taxon>
        <taxon>Loxodonta</taxon>
    </lineage>
</organism>
<dbReference type="Gene3D" id="2.60.40.10">
    <property type="entry name" value="Immunoglobulins"/>
    <property type="match status" value="1"/>
</dbReference>
<reference evidence="14" key="3">
    <citation type="submission" date="2025-09" db="UniProtKB">
        <authorList>
            <consortium name="Ensembl"/>
        </authorList>
    </citation>
    <scope>IDENTIFICATION</scope>
    <source>
        <strain evidence="14">Isolate ISIS603380</strain>
    </source>
</reference>
<evidence type="ECO:0000256" key="12">
    <source>
        <dbReference type="SAM" id="Phobius"/>
    </source>
</evidence>
<evidence type="ECO:0000256" key="7">
    <source>
        <dbReference type="ARBA" id="ARBA00023136"/>
    </source>
</evidence>
<dbReference type="AlphaFoldDB" id="G3UDM8"/>
<dbReference type="PANTHER" id="PTHR11860">
    <property type="entry name" value="POLYMERIC-IMMUNOGLOBULIN RECEPTOR"/>
    <property type="match status" value="1"/>
</dbReference>
<dbReference type="GO" id="GO:0002376">
    <property type="term" value="P:immune system process"/>
    <property type="evidence" value="ECO:0007669"/>
    <property type="project" value="UniProtKB-KW"/>
</dbReference>
<sequence length="217" mass="24154">IWELFPLQEAVALPSGCSAISGPKAVSGPKRGSLTVRCSYGPGRETYYKWWCRGAVWNSCKILVKTTGSEKEVKEVRMSIRDSQKNHTFIVTMEKLREDYAGFHWCGIERTGIDLGAQLKVSFGPVLLHGKHSWESQLRGPSALAGVYLLDSVLLTIGQAAWALGTLGVPRSTQPQPHLPCHRSPLINVRFCILVFLEVPLFLVMLSAVLWVNRPQR</sequence>
<keyword evidence="10" id="KW-0393">Immunoglobulin domain</keyword>
<proteinExistence type="inferred from homology"/>
<reference evidence="14" key="2">
    <citation type="submission" date="2025-08" db="UniProtKB">
        <authorList>
            <consortium name="Ensembl"/>
        </authorList>
    </citation>
    <scope>IDENTIFICATION</scope>
    <source>
        <strain evidence="14">Isolate ISIS603380</strain>
    </source>
</reference>
<keyword evidence="2" id="KW-1003">Cell membrane</keyword>
<dbReference type="Ensembl" id="ENSLAFT00000037336.1">
    <property type="protein sequence ID" value="ENSLAFP00000025936.1"/>
    <property type="gene ID" value="ENSLAFG00000028781.1"/>
</dbReference>
<feature type="domain" description="Immunoglobulin V-set" evidence="13">
    <location>
        <begin position="22"/>
        <end position="111"/>
    </location>
</feature>
<evidence type="ECO:0000256" key="2">
    <source>
        <dbReference type="ARBA" id="ARBA00022475"/>
    </source>
</evidence>
<dbReference type="eggNOG" id="ENOG502S8BD">
    <property type="taxonomic scope" value="Eukaryota"/>
</dbReference>
<keyword evidence="8" id="KW-1015">Disulfide bond</keyword>
<dbReference type="InterPro" id="IPR036179">
    <property type="entry name" value="Ig-like_dom_sf"/>
</dbReference>
<protein>
    <recommendedName>
        <fullName evidence="13">Immunoglobulin V-set domain-containing protein</fullName>
    </recommendedName>
</protein>
<dbReference type="HOGENOM" id="CLU_051023_3_0_1"/>
<comment type="subcellular location">
    <subcellularLocation>
        <location evidence="1">Cell membrane</location>
        <topology evidence="1">Single-pass type I membrane protein</topology>
    </subcellularLocation>
</comment>
<dbReference type="Proteomes" id="UP000007646">
    <property type="component" value="Unassembled WGS sequence"/>
</dbReference>
<evidence type="ECO:0000256" key="4">
    <source>
        <dbReference type="ARBA" id="ARBA00022729"/>
    </source>
</evidence>
<comment type="similarity">
    <text evidence="11">Belongs to the CD300 family.</text>
</comment>
<keyword evidence="9" id="KW-0675">Receptor</keyword>
<evidence type="ECO:0000259" key="13">
    <source>
        <dbReference type="Pfam" id="PF07686"/>
    </source>
</evidence>
<keyword evidence="15" id="KW-1185">Reference proteome</keyword>
<dbReference type="SUPFAM" id="SSF48726">
    <property type="entry name" value="Immunoglobulin"/>
    <property type="match status" value="1"/>
</dbReference>
<evidence type="ECO:0000256" key="10">
    <source>
        <dbReference type="ARBA" id="ARBA00023319"/>
    </source>
</evidence>
<evidence type="ECO:0000256" key="1">
    <source>
        <dbReference type="ARBA" id="ARBA00004251"/>
    </source>
</evidence>
<dbReference type="GO" id="GO:0005886">
    <property type="term" value="C:plasma membrane"/>
    <property type="evidence" value="ECO:0007669"/>
    <property type="project" value="UniProtKB-SubCell"/>
</dbReference>
<dbReference type="InterPro" id="IPR013106">
    <property type="entry name" value="Ig_V-set"/>
</dbReference>
<evidence type="ECO:0000313" key="14">
    <source>
        <dbReference type="Ensembl" id="ENSLAFP00000025936.1"/>
    </source>
</evidence>
<dbReference type="GeneTree" id="ENSGT00940000154332"/>
<dbReference type="GO" id="GO:0004888">
    <property type="term" value="F:transmembrane signaling receptor activity"/>
    <property type="evidence" value="ECO:0007669"/>
    <property type="project" value="TreeGrafter"/>
</dbReference>
<accession>G3UDM8</accession>
<evidence type="ECO:0000313" key="15">
    <source>
        <dbReference type="Proteomes" id="UP000007646"/>
    </source>
</evidence>
<dbReference type="OMA" id="MWQISAL"/>